<accession>A0A8J3AXP3</accession>
<dbReference type="AlphaFoldDB" id="A0A8J3AXP3"/>
<organism evidence="1 2">
    <name type="scientific">Oxalicibacterium faecigallinarum</name>
    <dbReference type="NCBI Taxonomy" id="573741"/>
    <lineage>
        <taxon>Bacteria</taxon>
        <taxon>Pseudomonadati</taxon>
        <taxon>Pseudomonadota</taxon>
        <taxon>Betaproteobacteria</taxon>
        <taxon>Burkholderiales</taxon>
        <taxon>Oxalobacteraceae</taxon>
        <taxon>Oxalicibacterium</taxon>
    </lineage>
</organism>
<dbReference type="EMBL" id="BMDI01000001">
    <property type="protein sequence ID" value="GGI18896.1"/>
    <property type="molecule type" value="Genomic_DNA"/>
</dbReference>
<evidence type="ECO:0000313" key="1">
    <source>
        <dbReference type="EMBL" id="GGI18896.1"/>
    </source>
</evidence>
<dbReference type="RefSeq" id="WP_188380746.1">
    <property type="nucleotide sequence ID" value="NZ_BMDI01000001.1"/>
</dbReference>
<sequence>MKNSDEEYFRTCVALERRLAHLLGHNNIEELNDSAGVLWEGTQALPQWTRAWEACGPLLARYKLAISHKPDADASKGDVVSIGDIHVHCHDHPSSDHALRHAIVKATILLLEQTQHRN</sequence>
<comment type="caution">
    <text evidence="1">The sequence shown here is derived from an EMBL/GenBank/DDBJ whole genome shotgun (WGS) entry which is preliminary data.</text>
</comment>
<reference evidence="2" key="1">
    <citation type="journal article" date="2019" name="Int. J. Syst. Evol. Microbiol.">
        <title>The Global Catalogue of Microorganisms (GCM) 10K type strain sequencing project: providing services to taxonomists for standard genome sequencing and annotation.</title>
        <authorList>
            <consortium name="The Broad Institute Genomics Platform"/>
            <consortium name="The Broad Institute Genome Sequencing Center for Infectious Disease"/>
            <person name="Wu L."/>
            <person name="Ma J."/>
        </authorList>
    </citation>
    <scope>NUCLEOTIDE SEQUENCE [LARGE SCALE GENOMIC DNA]</scope>
    <source>
        <strain evidence="2">CCM 2767</strain>
    </source>
</reference>
<proteinExistence type="predicted"/>
<keyword evidence="2" id="KW-1185">Reference proteome</keyword>
<name>A0A8J3AXP3_9BURK</name>
<dbReference type="Proteomes" id="UP000642180">
    <property type="component" value="Unassembled WGS sequence"/>
</dbReference>
<gene>
    <name evidence="1" type="ORF">GCM10008066_16370</name>
</gene>
<evidence type="ECO:0000313" key="2">
    <source>
        <dbReference type="Proteomes" id="UP000642180"/>
    </source>
</evidence>
<protein>
    <submittedName>
        <fullName evidence="1">Uncharacterized protein</fullName>
    </submittedName>
</protein>